<keyword evidence="3" id="KW-0175">Coiled coil</keyword>
<comment type="caution">
    <text evidence="8">The sequence shown here is derived from an EMBL/GenBank/DDBJ whole genome shotgun (WGS) entry which is preliminary data.</text>
</comment>
<dbReference type="PROSITE" id="PS51704">
    <property type="entry name" value="GP_PDE"/>
    <property type="match status" value="1"/>
</dbReference>
<dbReference type="GO" id="GO:0005789">
    <property type="term" value="C:endoplasmic reticulum membrane"/>
    <property type="evidence" value="ECO:0007669"/>
    <property type="project" value="InterPro"/>
</dbReference>
<dbReference type="GO" id="GO:2001070">
    <property type="term" value="F:starch binding"/>
    <property type="evidence" value="ECO:0007669"/>
    <property type="project" value="InterPro"/>
</dbReference>
<dbReference type="Pfam" id="PF25329">
    <property type="entry name" value="C2_GDE1"/>
    <property type="match status" value="1"/>
</dbReference>
<dbReference type="CDD" id="cd08607">
    <property type="entry name" value="GDPD_GDE5"/>
    <property type="match status" value="1"/>
</dbReference>
<feature type="transmembrane region" description="Helical" evidence="5">
    <location>
        <begin position="172"/>
        <end position="193"/>
    </location>
</feature>
<dbReference type="InterPro" id="IPR009703">
    <property type="entry name" value="Selenoprotein_S"/>
</dbReference>
<dbReference type="SUPFAM" id="SSF49452">
    <property type="entry name" value="Starch-binding domain-like"/>
    <property type="match status" value="1"/>
</dbReference>
<keyword evidence="5" id="KW-1133">Transmembrane helix</keyword>
<reference evidence="8" key="1">
    <citation type="submission" date="2023-06" db="EMBL/GenBank/DDBJ databases">
        <title>Reference genome for the Northern bat (Eptesicus nilssonii), a most northern bat species.</title>
        <authorList>
            <person name="Laine V.N."/>
            <person name="Pulliainen A.T."/>
            <person name="Lilley T.M."/>
        </authorList>
    </citation>
    <scope>NUCLEOTIDE SEQUENCE</scope>
    <source>
        <strain evidence="8">BLF_Eptnil</strain>
        <tissue evidence="8">Kidney</tissue>
    </source>
</reference>
<dbReference type="SUPFAM" id="SSF51695">
    <property type="entry name" value="PLC-like phosphodiesterases"/>
    <property type="match status" value="1"/>
</dbReference>
<dbReference type="InterPro" id="IPR013783">
    <property type="entry name" value="Ig-like_fold"/>
</dbReference>
<evidence type="ECO:0000259" key="7">
    <source>
        <dbReference type="PROSITE" id="PS51704"/>
    </source>
</evidence>
<dbReference type="InterPro" id="IPR030395">
    <property type="entry name" value="GP_PDE_dom"/>
</dbReference>
<dbReference type="GO" id="GO:0047389">
    <property type="term" value="F:glycerophosphocholine phosphodiesterase activity"/>
    <property type="evidence" value="ECO:0007669"/>
    <property type="project" value="TreeGrafter"/>
</dbReference>
<organism evidence="8 9">
    <name type="scientific">Cnephaeus nilssonii</name>
    <name type="common">Northern bat</name>
    <name type="synonym">Eptesicus nilssonii</name>
    <dbReference type="NCBI Taxonomy" id="3371016"/>
    <lineage>
        <taxon>Eukaryota</taxon>
        <taxon>Metazoa</taxon>
        <taxon>Chordata</taxon>
        <taxon>Craniata</taxon>
        <taxon>Vertebrata</taxon>
        <taxon>Euteleostomi</taxon>
        <taxon>Mammalia</taxon>
        <taxon>Eutheria</taxon>
        <taxon>Laurasiatheria</taxon>
        <taxon>Chiroptera</taxon>
        <taxon>Yangochiroptera</taxon>
        <taxon>Vespertilionidae</taxon>
        <taxon>Cnephaeus</taxon>
    </lineage>
</organism>
<evidence type="ECO:0000256" key="1">
    <source>
        <dbReference type="ARBA" id="ARBA00007277"/>
    </source>
</evidence>
<keyword evidence="5" id="KW-0472">Membrane</keyword>
<name>A0AA40HTX5_CNENI</name>
<dbReference type="Gene3D" id="6.10.250.2950">
    <property type="match status" value="1"/>
</dbReference>
<evidence type="ECO:0000256" key="3">
    <source>
        <dbReference type="SAM" id="Coils"/>
    </source>
</evidence>
<evidence type="ECO:0008006" key="10">
    <source>
        <dbReference type="Google" id="ProtNLM"/>
    </source>
</evidence>
<dbReference type="InterPro" id="IPR051578">
    <property type="entry name" value="GDPD"/>
</dbReference>
<keyword evidence="9" id="KW-1185">Reference proteome</keyword>
<sequence length="897" mass="100932">MTSSLFLPSPTSSNKSIRMTPSQVTFEIRGTLFPGEVFAICGSCDALGNWNPQNAVALLPENETGESMFWKATIVLSRGESVQYRYFKGCFLEPKVFYFPSILESEIIIDDGQFGIHRAESQKPEAGADMERPGSTAATIEQVRKQLSLHRTLESEGLHFLNVTVGSLLAVYGWYVVFGWYVIFGCILLLAVFQKLSTHLRASRQRQTDRVAVGVESDDVVRQQEALAAVHLKMQEELSAQLERHKEKLRQLEEEKRRRKIEMWDSMQEGKCYRGHSRKPQEEDSPRPSTSSGLPTNCKQATEASSRGVVITLCLGKEGEPAPGDLDAEAYHLVDEAKKPFPVSLDTKVKLTLEGLEEDDDDRVSPALLHKMSNTLEISLISDTEFKCKHSQPDCGYGLQPDRWTEYSIQTMEPDNLELIFDFFEEDLGEHVVQGDTLPGHVGTACLLSSTIDESGKSAGVLTLPIMSRNSRKTIGKVRVDYIIIKPLPGYSCDMKSSFSKYWKPRTPLDVGHRGAGNSTTTAKLAKVQENTIASLRNAASHGAAFVEFDVHLSKDFVPVVYHDLTCCLTMKKKFEADPVELFEIPVKELTFDQLQLLKLTHVTALKSKDLKESVVEEENSLSENQPFPSLKMVLESLPEDVGYNIEIKWICQQRDGMWDGNLSTYFDMNLFLDIILKTVLENSGKRRIVFSSFDADICTMVRHKQNKYPILFLTQGKSDIYPELMDLRSRTTAIAMSFAQFENLLGINAHTEDLLRNPSYIQEAKAKGLVIFCWGDDTNDPENRKKLKEFGVNGLIYDRYLQKLEHESGQDCVEGVEGFEETPSTGLLLESDDRIYDWMPEQPNIFQVEQLERLKQELPELKSCLCPTVSHFAPSSLCEEPGIHVDANGIDSMDSA</sequence>
<dbReference type="Proteomes" id="UP001177744">
    <property type="component" value="Unassembled WGS sequence"/>
</dbReference>
<keyword evidence="5" id="KW-0812">Transmembrane</keyword>
<accession>A0AA40HTX5</accession>
<dbReference type="GO" id="GO:0046475">
    <property type="term" value="P:glycerophospholipid catabolic process"/>
    <property type="evidence" value="ECO:0007669"/>
    <property type="project" value="TreeGrafter"/>
</dbReference>
<evidence type="ECO:0000256" key="4">
    <source>
        <dbReference type="SAM" id="MobiDB-lite"/>
    </source>
</evidence>
<dbReference type="EMBL" id="JAULJE010000011">
    <property type="protein sequence ID" value="KAK1337285.1"/>
    <property type="molecule type" value="Genomic_DNA"/>
</dbReference>
<dbReference type="Pfam" id="PF03009">
    <property type="entry name" value="GDPD"/>
    <property type="match status" value="1"/>
</dbReference>
<dbReference type="FunFam" id="3.20.20.190:FF:000015">
    <property type="entry name" value="Glycerophosphocholine phosphodiesterase GPCPD1"/>
    <property type="match status" value="1"/>
</dbReference>
<dbReference type="Gene3D" id="2.60.40.10">
    <property type="entry name" value="Immunoglobulins"/>
    <property type="match status" value="1"/>
</dbReference>
<dbReference type="Gene3D" id="3.20.20.190">
    <property type="entry name" value="Phosphatidylinositol (PI) phosphodiesterase"/>
    <property type="match status" value="1"/>
</dbReference>
<gene>
    <name evidence="8" type="ORF">QTO34_001911</name>
</gene>
<dbReference type="PANTHER" id="PTHR22958:SF1">
    <property type="entry name" value="GLYCEROPHOSPHOCHOLINE PHOSPHODIESTERASE GPCPD1"/>
    <property type="match status" value="1"/>
</dbReference>
<dbReference type="SMART" id="SM01065">
    <property type="entry name" value="CBM_2"/>
    <property type="match status" value="1"/>
</dbReference>
<dbReference type="Pfam" id="PF00686">
    <property type="entry name" value="CBM_20"/>
    <property type="match status" value="1"/>
</dbReference>
<dbReference type="InterPro" id="IPR013784">
    <property type="entry name" value="Carb-bd-like_fold"/>
</dbReference>
<evidence type="ECO:0000313" key="9">
    <source>
        <dbReference type="Proteomes" id="UP001177744"/>
    </source>
</evidence>
<keyword evidence="2" id="KW-0378">Hydrolase</keyword>
<dbReference type="AlphaFoldDB" id="A0AA40HTX5"/>
<dbReference type="Pfam" id="PF06936">
    <property type="entry name" value="Selenoprotein_S"/>
    <property type="match status" value="1"/>
</dbReference>
<feature type="region of interest" description="Disordered" evidence="4">
    <location>
        <begin position="272"/>
        <end position="301"/>
    </location>
</feature>
<dbReference type="InterPro" id="IPR017946">
    <property type="entry name" value="PLC-like_Pdiesterase_TIM-brl"/>
</dbReference>
<comment type="similarity">
    <text evidence="1">Belongs to the glycerophosphoryl diester phosphodiesterase family.</text>
</comment>
<dbReference type="PANTHER" id="PTHR22958">
    <property type="entry name" value="GLYCEROPHOSPHORYL DIESTER PHOSPHODIESTERASE"/>
    <property type="match status" value="1"/>
</dbReference>
<evidence type="ECO:0000256" key="2">
    <source>
        <dbReference type="ARBA" id="ARBA00022801"/>
    </source>
</evidence>
<feature type="domain" description="GP-PDE" evidence="7">
    <location>
        <begin position="508"/>
        <end position="808"/>
    </location>
</feature>
<feature type="compositionally biased region" description="Polar residues" evidence="4">
    <location>
        <begin position="287"/>
        <end position="301"/>
    </location>
</feature>
<feature type="domain" description="CBM20" evidence="6">
    <location>
        <begin position="16"/>
        <end position="116"/>
    </location>
</feature>
<evidence type="ECO:0000313" key="8">
    <source>
        <dbReference type="EMBL" id="KAK1337285.1"/>
    </source>
</evidence>
<protein>
    <recommendedName>
        <fullName evidence="10">Glycerophosphocholine phosphodiesterase GPCPD1</fullName>
    </recommendedName>
</protein>
<evidence type="ECO:0000259" key="6">
    <source>
        <dbReference type="PROSITE" id="PS51166"/>
    </source>
</evidence>
<dbReference type="InterPro" id="IPR057506">
    <property type="entry name" value="C2_GPCPD1"/>
</dbReference>
<dbReference type="GO" id="GO:0006886">
    <property type="term" value="P:intracellular protein transport"/>
    <property type="evidence" value="ECO:0007669"/>
    <property type="project" value="InterPro"/>
</dbReference>
<dbReference type="InterPro" id="IPR002044">
    <property type="entry name" value="CBM20"/>
</dbReference>
<dbReference type="PROSITE" id="PS51166">
    <property type="entry name" value="CBM20"/>
    <property type="match status" value="1"/>
</dbReference>
<evidence type="ECO:0000256" key="5">
    <source>
        <dbReference type="SAM" id="Phobius"/>
    </source>
</evidence>
<proteinExistence type="inferred from homology"/>
<feature type="coiled-coil region" evidence="3">
    <location>
        <begin position="232"/>
        <end position="262"/>
    </location>
</feature>